<dbReference type="InterPro" id="IPR018982">
    <property type="entry name" value="RQC_domain"/>
</dbReference>
<dbReference type="SUPFAM" id="SSF47819">
    <property type="entry name" value="HRDC-like"/>
    <property type="match status" value="1"/>
</dbReference>
<dbReference type="CDD" id="cd17920">
    <property type="entry name" value="DEXHc_RecQ"/>
    <property type="match status" value="1"/>
</dbReference>
<keyword evidence="7" id="KW-0378">Hydrolase</keyword>
<dbReference type="AlphaFoldDB" id="E6U017"/>
<evidence type="ECO:0000256" key="15">
    <source>
        <dbReference type="ARBA" id="ARBA00034617"/>
    </source>
</evidence>
<evidence type="ECO:0000313" key="20">
    <source>
        <dbReference type="EMBL" id="ADU29021.1"/>
    </source>
</evidence>
<dbReference type="Pfam" id="PF00570">
    <property type="entry name" value="HRDC"/>
    <property type="match status" value="1"/>
</dbReference>
<evidence type="ECO:0000256" key="10">
    <source>
        <dbReference type="ARBA" id="ARBA00022840"/>
    </source>
</evidence>
<dbReference type="Gene3D" id="3.40.50.300">
    <property type="entry name" value="P-loop containing nucleotide triphosphate hydrolases"/>
    <property type="match status" value="2"/>
</dbReference>
<dbReference type="GO" id="GO:0006281">
    <property type="term" value="P:DNA repair"/>
    <property type="evidence" value="ECO:0007669"/>
    <property type="project" value="UniProtKB-KW"/>
</dbReference>
<dbReference type="InterPro" id="IPR002121">
    <property type="entry name" value="HRDC_dom"/>
</dbReference>
<dbReference type="GO" id="GO:0009378">
    <property type="term" value="F:four-way junction helicase activity"/>
    <property type="evidence" value="ECO:0007669"/>
    <property type="project" value="TreeGrafter"/>
</dbReference>
<dbReference type="GO" id="GO:0030894">
    <property type="term" value="C:replisome"/>
    <property type="evidence" value="ECO:0007669"/>
    <property type="project" value="TreeGrafter"/>
</dbReference>
<dbReference type="EC" id="5.6.2.4" evidence="16"/>
<gene>
    <name evidence="20" type="ordered locus">Bcell_0740</name>
</gene>
<reference evidence="20 21" key="1">
    <citation type="submission" date="2010-12" db="EMBL/GenBank/DDBJ databases">
        <title>Complete sequence of Bacillus cellulosilyticus DSM 2522.</title>
        <authorList>
            <consortium name="US DOE Joint Genome Institute"/>
            <person name="Lucas S."/>
            <person name="Copeland A."/>
            <person name="Lapidus A."/>
            <person name="Cheng J.-F."/>
            <person name="Bruce D."/>
            <person name="Goodwin L."/>
            <person name="Pitluck S."/>
            <person name="Chertkov O."/>
            <person name="Detter J.C."/>
            <person name="Han C."/>
            <person name="Tapia R."/>
            <person name="Land M."/>
            <person name="Hauser L."/>
            <person name="Jeffries C."/>
            <person name="Kyrpides N."/>
            <person name="Ivanova N."/>
            <person name="Mikhailova N."/>
            <person name="Brumm P."/>
            <person name="Mead D."/>
            <person name="Woyke T."/>
        </authorList>
    </citation>
    <scope>NUCLEOTIDE SEQUENCE [LARGE SCALE GENOMIC DNA]</scope>
    <source>
        <strain evidence="21">ATCC 21833 / DSM 2522 / FERM P-1141 / JCM 9156 / N-4</strain>
    </source>
</reference>
<protein>
    <recommendedName>
        <fullName evidence="16">DNA helicase RecQ</fullName>
        <ecNumber evidence="16">5.6.2.4</ecNumber>
    </recommendedName>
</protein>
<keyword evidence="13" id="KW-0234">DNA repair</keyword>
<keyword evidence="21" id="KW-1185">Reference proteome</keyword>
<keyword evidence="5" id="KW-0547">Nucleotide-binding</keyword>
<evidence type="ECO:0000256" key="7">
    <source>
        <dbReference type="ARBA" id="ARBA00022801"/>
    </source>
</evidence>
<dbReference type="InterPro" id="IPR027417">
    <property type="entry name" value="P-loop_NTPase"/>
</dbReference>
<keyword evidence="12" id="KW-0233">DNA recombination</keyword>
<dbReference type="Pfam" id="PF00270">
    <property type="entry name" value="DEAD"/>
    <property type="match status" value="1"/>
</dbReference>
<keyword evidence="14" id="KW-0413">Isomerase</keyword>
<evidence type="ECO:0000256" key="3">
    <source>
        <dbReference type="ARBA" id="ARBA00005446"/>
    </source>
</evidence>
<comment type="cofactor">
    <cofactor evidence="2">
        <name>Zn(2+)</name>
        <dbReference type="ChEBI" id="CHEBI:29105"/>
    </cofactor>
</comment>
<evidence type="ECO:0000259" key="18">
    <source>
        <dbReference type="PROSITE" id="PS51192"/>
    </source>
</evidence>
<evidence type="ECO:0000256" key="13">
    <source>
        <dbReference type="ARBA" id="ARBA00023204"/>
    </source>
</evidence>
<feature type="domain" description="HRDC" evidence="17">
    <location>
        <begin position="513"/>
        <end position="593"/>
    </location>
</feature>
<dbReference type="PANTHER" id="PTHR13710">
    <property type="entry name" value="DNA HELICASE RECQ FAMILY MEMBER"/>
    <property type="match status" value="1"/>
</dbReference>
<evidence type="ECO:0000256" key="12">
    <source>
        <dbReference type="ARBA" id="ARBA00023172"/>
    </source>
</evidence>
<evidence type="ECO:0000256" key="9">
    <source>
        <dbReference type="ARBA" id="ARBA00022833"/>
    </source>
</evidence>
<keyword evidence="4" id="KW-0479">Metal-binding</keyword>
<comment type="similarity">
    <text evidence="3">Belongs to the helicase family. RecQ subfamily.</text>
</comment>
<evidence type="ECO:0000259" key="19">
    <source>
        <dbReference type="PROSITE" id="PS51194"/>
    </source>
</evidence>
<dbReference type="SUPFAM" id="SSF46785">
    <property type="entry name" value="Winged helix' DNA-binding domain"/>
    <property type="match status" value="1"/>
</dbReference>
<dbReference type="GO" id="GO:0009432">
    <property type="term" value="P:SOS response"/>
    <property type="evidence" value="ECO:0007669"/>
    <property type="project" value="UniProtKB-UniRule"/>
</dbReference>
<dbReference type="GO" id="GO:0043590">
    <property type="term" value="C:bacterial nucleoid"/>
    <property type="evidence" value="ECO:0007669"/>
    <property type="project" value="TreeGrafter"/>
</dbReference>
<evidence type="ECO:0000259" key="17">
    <source>
        <dbReference type="PROSITE" id="PS50967"/>
    </source>
</evidence>
<dbReference type="InterPro" id="IPR044876">
    <property type="entry name" value="HRDC_dom_sf"/>
</dbReference>
<dbReference type="GO" id="GO:0006310">
    <property type="term" value="P:DNA recombination"/>
    <property type="evidence" value="ECO:0007669"/>
    <property type="project" value="UniProtKB-UniRule"/>
</dbReference>
<dbReference type="InterPro" id="IPR029491">
    <property type="entry name" value="Helicase_HTH"/>
</dbReference>
<comment type="cofactor">
    <cofactor evidence="1">
        <name>Mg(2+)</name>
        <dbReference type="ChEBI" id="CHEBI:18420"/>
    </cofactor>
</comment>
<dbReference type="SUPFAM" id="SSF52540">
    <property type="entry name" value="P-loop containing nucleoside triphosphate hydrolases"/>
    <property type="match status" value="1"/>
</dbReference>
<feature type="domain" description="Helicase ATP-binding" evidence="18">
    <location>
        <begin position="26"/>
        <end position="195"/>
    </location>
</feature>
<dbReference type="SMART" id="SM00341">
    <property type="entry name" value="HRDC"/>
    <property type="match status" value="1"/>
</dbReference>
<dbReference type="EMBL" id="CP002394">
    <property type="protein sequence ID" value="ADU29021.1"/>
    <property type="molecule type" value="Genomic_DNA"/>
</dbReference>
<dbReference type="NCBIfam" id="TIGR01389">
    <property type="entry name" value="recQ"/>
    <property type="match status" value="1"/>
</dbReference>
<dbReference type="Pfam" id="PF16124">
    <property type="entry name" value="RecQ_Zn_bind"/>
    <property type="match status" value="1"/>
</dbReference>
<dbReference type="PROSITE" id="PS51192">
    <property type="entry name" value="HELICASE_ATP_BIND_1"/>
    <property type="match status" value="1"/>
</dbReference>
<dbReference type="Gene3D" id="1.10.150.80">
    <property type="entry name" value="HRDC domain"/>
    <property type="match status" value="1"/>
</dbReference>
<dbReference type="InterPro" id="IPR006293">
    <property type="entry name" value="DNA_helicase_ATP-dep_RecQ_bac"/>
</dbReference>
<keyword evidence="11" id="KW-0238">DNA-binding</keyword>
<dbReference type="InterPro" id="IPR032284">
    <property type="entry name" value="RecQ_Zn-bd"/>
</dbReference>
<organism evidence="20 21">
    <name type="scientific">Evansella cellulosilytica (strain ATCC 21833 / DSM 2522 / FERM P-1141 / JCM 9156 / N-4)</name>
    <name type="common">Bacillus cellulosilyticus</name>
    <dbReference type="NCBI Taxonomy" id="649639"/>
    <lineage>
        <taxon>Bacteria</taxon>
        <taxon>Bacillati</taxon>
        <taxon>Bacillota</taxon>
        <taxon>Bacilli</taxon>
        <taxon>Bacillales</taxon>
        <taxon>Bacillaceae</taxon>
        <taxon>Evansella</taxon>
    </lineage>
</organism>
<evidence type="ECO:0000256" key="5">
    <source>
        <dbReference type="ARBA" id="ARBA00022741"/>
    </source>
</evidence>
<dbReference type="InterPro" id="IPR014001">
    <property type="entry name" value="Helicase_ATP-bd"/>
</dbReference>
<dbReference type="GO" id="GO:0006260">
    <property type="term" value="P:DNA replication"/>
    <property type="evidence" value="ECO:0007669"/>
    <property type="project" value="InterPro"/>
</dbReference>
<evidence type="ECO:0000256" key="14">
    <source>
        <dbReference type="ARBA" id="ARBA00023235"/>
    </source>
</evidence>
<dbReference type="Gene3D" id="1.10.10.10">
    <property type="entry name" value="Winged helix-like DNA-binding domain superfamily/Winged helix DNA-binding domain"/>
    <property type="match status" value="1"/>
</dbReference>
<dbReference type="STRING" id="649639.Bcell_0740"/>
<dbReference type="InterPro" id="IPR001650">
    <property type="entry name" value="Helicase_C-like"/>
</dbReference>
<keyword evidence="8 20" id="KW-0347">Helicase</keyword>
<dbReference type="Pfam" id="PF09382">
    <property type="entry name" value="RQC"/>
    <property type="match status" value="1"/>
</dbReference>
<dbReference type="GO" id="GO:0046872">
    <property type="term" value="F:metal ion binding"/>
    <property type="evidence" value="ECO:0007669"/>
    <property type="project" value="UniProtKB-KW"/>
</dbReference>
<dbReference type="SMART" id="SM00487">
    <property type="entry name" value="DEXDc"/>
    <property type="match status" value="1"/>
</dbReference>
<dbReference type="InterPro" id="IPR004589">
    <property type="entry name" value="DNA_helicase_ATP-dep_RecQ"/>
</dbReference>
<dbReference type="FunFam" id="3.40.50.300:FF:001389">
    <property type="entry name" value="ATP-dependent DNA helicase RecQ"/>
    <property type="match status" value="1"/>
</dbReference>
<dbReference type="KEGG" id="bco:Bcell_0740"/>
<dbReference type="PANTHER" id="PTHR13710:SF105">
    <property type="entry name" value="ATP-DEPENDENT DNA HELICASE Q1"/>
    <property type="match status" value="1"/>
</dbReference>
<keyword evidence="10" id="KW-0067">ATP-binding</keyword>
<accession>E6U017</accession>
<sequence>MLDQARSFLKQHFGYDSFRSGQEQIITNILCRNRTMGIMPTGGGKSICYQIPSLLLPGLTIVISPLISLMKDQVDELKELGISSTFINSTLSNNDVNERLSLMRQGHYKLVYIAPERLDAPSFINSLSGIEVSLVAIDEAHCLSQWGHDFRPSYMKIPHLLEKLDTKPVVLALTATSTPEVTDDICVAMSIDKSFVVQTGFARKNLSFHVLKGIDRDHYIKNYITRNIDQSGIIYAATRKEVERIYTLLSSMNLSVGKYHGGMSNQEREFMQEQFVYDDLKVMVATNAFGMGINKSNVRFVIHYQIPRNIESYYQEAGRAGRDGEESSCILLFSPQDIRIQQFLIEQTDMTDERKENEYRKLQAMTNYCHTESCLQAFILQYFGDSKIESCTKCDHCIDDRVSEDVTREAQMVFSCVKRMRERFGKTLVAQVLVGSNNKKLKDFSLDKLTTYGLMKGKRQKEVSQFIDYLVASQFLSLSDGSFPLLQLTEKAVLVLKGEETVERKVEKQPKKISTSHPLFEELRQLRGDLAKEANVPPYIVFSDKSLNEMCTYLPMSVEDMLEIKGVGEQKFERYGEIFLSAIKSYVENNPEAKNDSAPKLSPPLENRRITQHNVDLNGAKVPSHLLSIQLFQEGKTIEDIAEQRGITTVTVENHLLRGATSGEKISFDHLISDETKQLIVDKIEEVGLAHGIKPIKEALPEHISYFAIKAVLMDVEV</sequence>
<dbReference type="InterPro" id="IPR011545">
    <property type="entry name" value="DEAD/DEAH_box_helicase_dom"/>
</dbReference>
<dbReference type="PROSITE" id="PS50967">
    <property type="entry name" value="HRDC"/>
    <property type="match status" value="1"/>
</dbReference>
<evidence type="ECO:0000256" key="2">
    <source>
        <dbReference type="ARBA" id="ARBA00001947"/>
    </source>
</evidence>
<dbReference type="GO" id="GO:0005737">
    <property type="term" value="C:cytoplasm"/>
    <property type="evidence" value="ECO:0007669"/>
    <property type="project" value="TreeGrafter"/>
</dbReference>
<dbReference type="Proteomes" id="UP000001401">
    <property type="component" value="Chromosome"/>
</dbReference>
<dbReference type="GO" id="GO:0016787">
    <property type="term" value="F:hydrolase activity"/>
    <property type="evidence" value="ECO:0007669"/>
    <property type="project" value="UniProtKB-KW"/>
</dbReference>
<comment type="catalytic activity">
    <reaction evidence="15">
        <text>Couples ATP hydrolysis with the unwinding of duplex DNA by translocating in the 3'-5' direction.</text>
        <dbReference type="EC" id="5.6.2.4"/>
    </reaction>
</comment>
<dbReference type="InterPro" id="IPR036390">
    <property type="entry name" value="WH_DNA-bd_sf"/>
</dbReference>
<evidence type="ECO:0000256" key="6">
    <source>
        <dbReference type="ARBA" id="ARBA00022763"/>
    </source>
</evidence>
<feature type="domain" description="Helicase C-terminal" evidence="19">
    <location>
        <begin position="219"/>
        <end position="363"/>
    </location>
</feature>
<dbReference type="eggNOG" id="COG0514">
    <property type="taxonomic scope" value="Bacteria"/>
</dbReference>
<dbReference type="RefSeq" id="WP_013487362.1">
    <property type="nucleotide sequence ID" value="NC_014829.1"/>
</dbReference>
<keyword evidence="9" id="KW-0862">Zinc</keyword>
<dbReference type="HOGENOM" id="CLU_001103_14_3_9"/>
<dbReference type="GO" id="GO:0043138">
    <property type="term" value="F:3'-5' DNA helicase activity"/>
    <property type="evidence" value="ECO:0007669"/>
    <property type="project" value="UniProtKB-EC"/>
</dbReference>
<dbReference type="GO" id="GO:0003677">
    <property type="term" value="F:DNA binding"/>
    <property type="evidence" value="ECO:0007669"/>
    <property type="project" value="UniProtKB-KW"/>
</dbReference>
<name>E6U017_EVAC2</name>
<dbReference type="PROSITE" id="PS51194">
    <property type="entry name" value="HELICASE_CTER"/>
    <property type="match status" value="1"/>
</dbReference>
<proteinExistence type="inferred from homology"/>
<dbReference type="FunFam" id="1.10.150.80:FF:000002">
    <property type="entry name" value="ATP-dependent DNA helicase RecQ"/>
    <property type="match status" value="1"/>
</dbReference>
<evidence type="ECO:0000256" key="8">
    <source>
        <dbReference type="ARBA" id="ARBA00022806"/>
    </source>
</evidence>
<dbReference type="SMART" id="SM00956">
    <property type="entry name" value="RQC"/>
    <property type="match status" value="1"/>
</dbReference>
<dbReference type="InterPro" id="IPR036388">
    <property type="entry name" value="WH-like_DNA-bd_sf"/>
</dbReference>
<evidence type="ECO:0000256" key="16">
    <source>
        <dbReference type="NCBIfam" id="TIGR01389"/>
    </source>
</evidence>
<dbReference type="Pfam" id="PF00271">
    <property type="entry name" value="Helicase_C"/>
    <property type="match status" value="1"/>
</dbReference>
<evidence type="ECO:0000256" key="11">
    <source>
        <dbReference type="ARBA" id="ARBA00023125"/>
    </source>
</evidence>
<dbReference type="GO" id="GO:0005524">
    <property type="term" value="F:ATP binding"/>
    <property type="evidence" value="ECO:0007669"/>
    <property type="project" value="UniProtKB-KW"/>
</dbReference>
<keyword evidence="6" id="KW-0227">DNA damage</keyword>
<dbReference type="InterPro" id="IPR010997">
    <property type="entry name" value="HRDC-like_sf"/>
</dbReference>
<dbReference type="NCBIfam" id="TIGR00614">
    <property type="entry name" value="recQ_fam"/>
    <property type="match status" value="1"/>
</dbReference>
<evidence type="ECO:0000256" key="1">
    <source>
        <dbReference type="ARBA" id="ARBA00001946"/>
    </source>
</evidence>
<evidence type="ECO:0000313" key="21">
    <source>
        <dbReference type="Proteomes" id="UP000001401"/>
    </source>
</evidence>
<dbReference type="Pfam" id="PF14493">
    <property type="entry name" value="HTH_40"/>
    <property type="match status" value="1"/>
</dbReference>
<evidence type="ECO:0000256" key="4">
    <source>
        <dbReference type="ARBA" id="ARBA00022723"/>
    </source>
</evidence>
<dbReference type="SMART" id="SM00490">
    <property type="entry name" value="HELICc"/>
    <property type="match status" value="1"/>
</dbReference>